<feature type="transmembrane region" description="Helical" evidence="1">
    <location>
        <begin position="51"/>
        <end position="67"/>
    </location>
</feature>
<keyword evidence="1" id="KW-1133">Transmembrane helix</keyword>
<gene>
    <name evidence="2" type="ORF">K933_05803</name>
</gene>
<dbReference type="InterPro" id="IPR007403">
    <property type="entry name" value="DUF456"/>
</dbReference>
<feature type="transmembrane region" description="Helical" evidence="1">
    <location>
        <begin position="128"/>
        <end position="161"/>
    </location>
</feature>
<evidence type="ECO:0000313" key="3">
    <source>
        <dbReference type="Proteomes" id="UP000017840"/>
    </source>
</evidence>
<comment type="caution">
    <text evidence="2">The sequence shown here is derived from an EMBL/GenBank/DDBJ whole genome shotgun (WGS) entry which is preliminary data.</text>
</comment>
<dbReference type="Proteomes" id="UP000017840">
    <property type="component" value="Unassembled WGS sequence"/>
</dbReference>
<evidence type="ECO:0000313" key="2">
    <source>
        <dbReference type="EMBL" id="ESP89094.1"/>
    </source>
</evidence>
<keyword evidence="1" id="KW-0812">Transmembrane</keyword>
<dbReference type="EMBL" id="ASGZ01000018">
    <property type="protein sequence ID" value="ESP89094.1"/>
    <property type="molecule type" value="Genomic_DNA"/>
</dbReference>
<reference evidence="2 3" key="1">
    <citation type="journal article" date="2013" name="Genome Announc.">
        <title>Draft Genome Sequence of 'Candidatus Halobonum tyrrellensis' Strain G22, Isolated from the Hypersaline Waters of Lake Tyrrell, Australia.</title>
        <authorList>
            <person name="Ugalde J.A."/>
            <person name="Narasingarao P."/>
            <person name="Kuo S."/>
            <person name="Podell S."/>
            <person name="Allen E.E."/>
        </authorList>
    </citation>
    <scope>NUCLEOTIDE SEQUENCE [LARGE SCALE GENOMIC DNA]</scope>
    <source>
        <strain evidence="2 3">G22</strain>
    </source>
</reference>
<sequence length="163" mass="15979">MVELVTAAAVLLLVAGVAGSFLPLLPAGLLSLAGVYVYALAAPAGAPRASVWLLVGLTVVGLLTALLEQFGGAVASKAGGAETTTTVAAALASVLLLFVVGPLGVVVGTVGVVLAAELSRGKPPRTAAVAAVWTAGGILASSVAQFLLTLSMLVAFVVFVFLV</sequence>
<dbReference type="Pfam" id="PF04306">
    <property type="entry name" value="DUF456"/>
    <property type="match status" value="1"/>
</dbReference>
<evidence type="ECO:0008006" key="4">
    <source>
        <dbReference type="Google" id="ProtNLM"/>
    </source>
</evidence>
<accession>V4HMD8</accession>
<organism evidence="2 3">
    <name type="scientific">Candidatus Halobonum tyrrellensis G22</name>
    <dbReference type="NCBI Taxonomy" id="1324957"/>
    <lineage>
        <taxon>Archaea</taxon>
        <taxon>Methanobacteriati</taxon>
        <taxon>Methanobacteriota</taxon>
        <taxon>Stenosarchaea group</taxon>
        <taxon>Halobacteria</taxon>
        <taxon>Halobacteriales</taxon>
        <taxon>Haloferacaceae</taxon>
        <taxon>Candidatus Halobonum</taxon>
    </lineage>
</organism>
<proteinExistence type="predicted"/>
<keyword evidence="1" id="KW-0472">Membrane</keyword>
<name>V4HMD8_9EURY</name>
<evidence type="ECO:0000256" key="1">
    <source>
        <dbReference type="SAM" id="Phobius"/>
    </source>
</evidence>
<dbReference type="RefSeq" id="WP_023393748.1">
    <property type="nucleotide sequence ID" value="NZ_ASGZ01000018.1"/>
</dbReference>
<feature type="transmembrane region" description="Helical" evidence="1">
    <location>
        <begin position="87"/>
        <end position="116"/>
    </location>
</feature>
<dbReference type="eggNOG" id="arCOG06208">
    <property type="taxonomic scope" value="Archaea"/>
</dbReference>
<keyword evidence="3" id="KW-1185">Reference proteome</keyword>
<dbReference type="AlphaFoldDB" id="V4HMD8"/>
<protein>
    <recommendedName>
        <fullName evidence="4">DUF456 domain-containing protein</fullName>
    </recommendedName>
</protein>
<dbReference type="STRING" id="1324957.K933_05803"/>